<dbReference type="RefSeq" id="WP_289455456.1">
    <property type="nucleotide sequence ID" value="NZ_JAUCGQ010000001.1"/>
</dbReference>
<name>A0ABT7SHF1_9CELL</name>
<evidence type="ECO:0000313" key="4">
    <source>
        <dbReference type="Proteomes" id="UP001529338"/>
    </source>
</evidence>
<reference evidence="3 4" key="1">
    <citation type="submission" date="2023-06" db="EMBL/GenBank/DDBJ databases">
        <title>Cellulomonas sp. MW4 Whole genome sequence.</title>
        <authorList>
            <person name="Park S."/>
        </authorList>
    </citation>
    <scope>NUCLEOTIDE SEQUENCE [LARGE SCALE GENOMIC DNA]</scope>
    <source>
        <strain evidence="3 4">MW4</strain>
    </source>
</reference>
<dbReference type="Proteomes" id="UP001529338">
    <property type="component" value="Unassembled WGS sequence"/>
</dbReference>
<protein>
    <submittedName>
        <fullName evidence="3">Polysaccharide deacetylase</fullName>
    </submittedName>
</protein>
<keyword evidence="2" id="KW-0732">Signal</keyword>
<dbReference type="PROSITE" id="PS51257">
    <property type="entry name" value="PROKAR_LIPOPROTEIN"/>
    <property type="match status" value="1"/>
</dbReference>
<dbReference type="InterPro" id="IPR052740">
    <property type="entry name" value="CE4"/>
</dbReference>
<dbReference type="PANTHER" id="PTHR45985">
    <property type="match status" value="1"/>
</dbReference>
<feature type="compositionally biased region" description="Pro residues" evidence="1">
    <location>
        <begin position="52"/>
        <end position="76"/>
    </location>
</feature>
<gene>
    <name evidence="3" type="ORF">QRT04_11740</name>
</gene>
<accession>A0ABT7SHF1</accession>
<keyword evidence="4" id="KW-1185">Reference proteome</keyword>
<evidence type="ECO:0000256" key="1">
    <source>
        <dbReference type="SAM" id="MobiDB-lite"/>
    </source>
</evidence>
<dbReference type="SUPFAM" id="SSF88713">
    <property type="entry name" value="Glycoside hydrolase/deacetylase"/>
    <property type="match status" value="1"/>
</dbReference>
<feature type="chain" id="PRO_5047295843" evidence="2">
    <location>
        <begin position="24"/>
        <end position="410"/>
    </location>
</feature>
<organism evidence="3 4">
    <name type="scientific">Cellulomonas alba</name>
    <dbReference type="NCBI Taxonomy" id="3053467"/>
    <lineage>
        <taxon>Bacteria</taxon>
        <taxon>Bacillati</taxon>
        <taxon>Actinomycetota</taxon>
        <taxon>Actinomycetes</taxon>
        <taxon>Micrococcales</taxon>
        <taxon>Cellulomonadaceae</taxon>
        <taxon>Cellulomonas</taxon>
    </lineage>
</organism>
<evidence type="ECO:0000256" key="2">
    <source>
        <dbReference type="SAM" id="SignalP"/>
    </source>
</evidence>
<dbReference type="EMBL" id="JAUCGQ010000001">
    <property type="protein sequence ID" value="MDM7855600.1"/>
    <property type="molecule type" value="Genomic_DNA"/>
</dbReference>
<sequence>MRTRTSRWRTAALVAAVGLSAAACTVGTPDEHAGTESSPSGPGAHSSTPASTEPPPAPAVPIAAPPSTSPPNPGPTPAEVAHRAASNVDVRPLRPGETPPQFVLFSFDGAGWHERWQEFLAAADRVDARFTGFLSGTYLLTDAHRDAYRGPGHARGVSEVGFGGSAAQVEQEVRDLNQAYAAGDEIGTHYNGHFCDEARPGGGQWTAAQWRSELDQYFTVVQSWKSIDDLPGAPDLQVPSDSIVGGRLPCLEGRFSAVLPAWRAHHMTYDTSGSGSIAWPRKVHGIWEFPMQYVASPAFGNVTAMDYNFWFKFNGAKNDPAAAPAIRAKVLATYEHMYDVARLGNRAPLVIGNHFNGWSGNAFNPAVKDFMLEVCDDPGTVCATYSDVVAWMQAQDPKELAHLQSLPAVR</sequence>
<evidence type="ECO:0000313" key="3">
    <source>
        <dbReference type="EMBL" id="MDM7855600.1"/>
    </source>
</evidence>
<dbReference type="InterPro" id="IPR011330">
    <property type="entry name" value="Glyco_hydro/deAcase_b/a-brl"/>
</dbReference>
<comment type="caution">
    <text evidence="3">The sequence shown here is derived from an EMBL/GenBank/DDBJ whole genome shotgun (WGS) entry which is preliminary data.</text>
</comment>
<feature type="signal peptide" evidence="2">
    <location>
        <begin position="1"/>
        <end position="23"/>
    </location>
</feature>
<feature type="region of interest" description="Disordered" evidence="1">
    <location>
        <begin position="27"/>
        <end position="84"/>
    </location>
</feature>
<proteinExistence type="predicted"/>
<dbReference type="PANTHER" id="PTHR45985:SF3">
    <property type="entry name" value="CHITIN DEACETYLASE-LIKE 4"/>
    <property type="match status" value="1"/>
</dbReference>
<dbReference type="Gene3D" id="3.20.20.370">
    <property type="entry name" value="Glycoside hydrolase/deacetylase"/>
    <property type="match status" value="1"/>
</dbReference>